<organism evidence="1 2">
    <name type="scientific">Fuerstiella marisgermanici</name>
    <dbReference type="NCBI Taxonomy" id="1891926"/>
    <lineage>
        <taxon>Bacteria</taxon>
        <taxon>Pseudomonadati</taxon>
        <taxon>Planctomycetota</taxon>
        <taxon>Planctomycetia</taxon>
        <taxon>Planctomycetales</taxon>
        <taxon>Planctomycetaceae</taxon>
        <taxon>Fuerstiella</taxon>
    </lineage>
</organism>
<evidence type="ECO:0000313" key="1">
    <source>
        <dbReference type="EMBL" id="APZ91818.1"/>
    </source>
</evidence>
<dbReference type="Proteomes" id="UP000187735">
    <property type="component" value="Chromosome"/>
</dbReference>
<evidence type="ECO:0000313" key="2">
    <source>
        <dbReference type="Proteomes" id="UP000187735"/>
    </source>
</evidence>
<dbReference type="AlphaFoldDB" id="A0A1P8WCN6"/>
<protein>
    <submittedName>
        <fullName evidence="1">Uncharacterized protein</fullName>
    </submittedName>
</protein>
<sequence>MKYIKNTMGAKVGHHDVRIMWLENGGEDPEAPPLPQAGQRVKIPERYNKNTTLDSTVVAGHNEFDFDLDSDES</sequence>
<accession>A0A1P8WCN6</accession>
<proteinExistence type="predicted"/>
<dbReference type="KEGG" id="fmr:Fuma_01412"/>
<dbReference type="EMBL" id="CP017641">
    <property type="protein sequence ID" value="APZ91818.1"/>
    <property type="molecule type" value="Genomic_DNA"/>
</dbReference>
<dbReference type="OrthoDB" id="213762at2"/>
<keyword evidence="2" id="KW-1185">Reference proteome</keyword>
<dbReference type="RefSeq" id="WP_145944025.1">
    <property type="nucleotide sequence ID" value="NZ_CP017641.1"/>
</dbReference>
<gene>
    <name evidence="1" type="ORF">Fuma_01412</name>
</gene>
<reference evidence="1 2" key="1">
    <citation type="journal article" date="2016" name="Front. Microbiol.">
        <title>Fuerstia marisgermanicae gen. nov., sp. nov., an Unusual Member of the Phylum Planctomycetes from the German Wadden Sea.</title>
        <authorList>
            <person name="Kohn T."/>
            <person name="Heuer A."/>
            <person name="Jogler M."/>
            <person name="Vollmers J."/>
            <person name="Boedeker C."/>
            <person name="Bunk B."/>
            <person name="Rast P."/>
            <person name="Borchert D."/>
            <person name="Glockner I."/>
            <person name="Freese H.M."/>
            <person name="Klenk H.P."/>
            <person name="Overmann J."/>
            <person name="Kaster A.K."/>
            <person name="Rohde M."/>
            <person name="Wiegand S."/>
            <person name="Jogler C."/>
        </authorList>
    </citation>
    <scope>NUCLEOTIDE SEQUENCE [LARGE SCALE GENOMIC DNA]</scope>
    <source>
        <strain evidence="1 2">NH11</strain>
    </source>
</reference>
<dbReference type="STRING" id="1891926.Fuma_01412"/>
<name>A0A1P8WCN6_9PLAN</name>